<feature type="compositionally biased region" description="Polar residues" evidence="1">
    <location>
        <begin position="11"/>
        <end position="21"/>
    </location>
</feature>
<dbReference type="Pfam" id="PF20408">
    <property type="entry name" value="Abhydrolase_11"/>
    <property type="match status" value="1"/>
</dbReference>
<evidence type="ECO:0000313" key="4">
    <source>
        <dbReference type="Proteomes" id="UP000019471"/>
    </source>
</evidence>
<dbReference type="Gene3D" id="3.40.50.1820">
    <property type="entry name" value="alpha/beta hydrolase"/>
    <property type="match status" value="1"/>
</dbReference>
<protein>
    <recommendedName>
        <fullName evidence="2">KANL3/Tex30 alpha/beta hydrolase-like domain-containing protein</fullName>
    </recommendedName>
</protein>
<dbReference type="InterPro" id="IPR046879">
    <property type="entry name" value="KANL3/Tex30_Abhydrolase"/>
</dbReference>
<feature type="compositionally biased region" description="Basic and acidic residues" evidence="1">
    <location>
        <begin position="23"/>
        <end position="33"/>
    </location>
</feature>
<gene>
    <name evidence="3" type="ORF">A1O5_06928</name>
</gene>
<evidence type="ECO:0000313" key="3">
    <source>
        <dbReference type="EMBL" id="EXJ69856.1"/>
    </source>
</evidence>
<dbReference type="InterPro" id="IPR026555">
    <property type="entry name" value="NSL3/Tex30"/>
</dbReference>
<dbReference type="InterPro" id="IPR029058">
    <property type="entry name" value="AB_hydrolase_fold"/>
</dbReference>
<dbReference type="PANTHER" id="PTHR13136">
    <property type="entry name" value="TESTIS DEVELOPMENT PROTEIN PRTD"/>
    <property type="match status" value="1"/>
</dbReference>
<proteinExistence type="predicted"/>
<dbReference type="EMBL" id="AMGX01000010">
    <property type="protein sequence ID" value="EXJ69856.1"/>
    <property type="molecule type" value="Genomic_DNA"/>
</dbReference>
<dbReference type="eggNOG" id="KOG3253">
    <property type="taxonomic scope" value="Eukaryota"/>
</dbReference>
<name>W9WYY2_9EURO</name>
<dbReference type="RefSeq" id="XP_007745708.1">
    <property type="nucleotide sequence ID" value="XM_007747518.1"/>
</dbReference>
<sequence length="375" mass="40504">MAPRTRRKTTRSGAVTSSPTQDEAAKNRSDVRDANLQVAEETQVHGGEDKVDPLSASQAMEAREKSTSTSLPASLNLGSTSVKFTAFTITSASPAKSGKPNKQTPCLRSHPVPHPTSLIFTHGAGGDLSASAMVNFSQGFASAGSAVVMFQGNMNVKARARLFELVKEHEMESGSLSWSLKGQKAFLAYGGRSMGARAAVVASHTDNEVKALVLASYPLVGPSGDMRDKILLDIDEDVDVLFISGDNDSMCPLQSLQVIREKMKAKTWRVTVKGADHGMNIRGGKRLKEGTEKLGKECGWIAAEWLRGRDPEKREMAIRWDGDIGKVEGRMWAGIGTEMAQGALKRGKKESDNGTDEEGRDDDAGKRGKRKRTKK</sequence>
<dbReference type="HOGENOM" id="CLU_053551_2_0_1"/>
<evidence type="ECO:0000259" key="2">
    <source>
        <dbReference type="Pfam" id="PF20408"/>
    </source>
</evidence>
<feature type="domain" description="KANL3/Tex30 alpha/beta hydrolase-like" evidence="2">
    <location>
        <begin position="116"/>
        <end position="282"/>
    </location>
</feature>
<feature type="compositionally biased region" description="Basic and acidic residues" evidence="1">
    <location>
        <begin position="42"/>
        <end position="52"/>
    </location>
</feature>
<reference evidence="3 4" key="1">
    <citation type="submission" date="2013-03" db="EMBL/GenBank/DDBJ databases">
        <title>The Genome Sequence of Cladophialophora psammophila CBS 110553.</title>
        <authorList>
            <consortium name="The Broad Institute Genomics Platform"/>
            <person name="Cuomo C."/>
            <person name="de Hoog S."/>
            <person name="Gorbushina A."/>
            <person name="Walker B."/>
            <person name="Young S.K."/>
            <person name="Zeng Q."/>
            <person name="Gargeya S."/>
            <person name="Fitzgerald M."/>
            <person name="Haas B."/>
            <person name="Abouelleil A."/>
            <person name="Allen A.W."/>
            <person name="Alvarado L."/>
            <person name="Arachchi H.M."/>
            <person name="Berlin A.M."/>
            <person name="Chapman S.B."/>
            <person name="Gainer-Dewar J."/>
            <person name="Goldberg J."/>
            <person name="Griggs A."/>
            <person name="Gujja S."/>
            <person name="Hansen M."/>
            <person name="Howarth C."/>
            <person name="Imamovic A."/>
            <person name="Ireland A."/>
            <person name="Larimer J."/>
            <person name="McCowan C."/>
            <person name="Murphy C."/>
            <person name="Pearson M."/>
            <person name="Poon T.W."/>
            <person name="Priest M."/>
            <person name="Roberts A."/>
            <person name="Saif S."/>
            <person name="Shea T."/>
            <person name="Sisk P."/>
            <person name="Sykes S."/>
            <person name="Wortman J."/>
            <person name="Nusbaum C."/>
            <person name="Birren B."/>
        </authorList>
    </citation>
    <scope>NUCLEOTIDE SEQUENCE [LARGE SCALE GENOMIC DNA]</scope>
    <source>
        <strain evidence="3 4">CBS 110553</strain>
    </source>
</reference>
<evidence type="ECO:0000256" key="1">
    <source>
        <dbReference type="SAM" id="MobiDB-lite"/>
    </source>
</evidence>
<dbReference type="PANTHER" id="PTHR13136:SF11">
    <property type="entry name" value="TESTIS-EXPRESSED PROTEIN 30"/>
    <property type="match status" value="1"/>
</dbReference>
<comment type="caution">
    <text evidence="3">The sequence shown here is derived from an EMBL/GenBank/DDBJ whole genome shotgun (WGS) entry which is preliminary data.</text>
</comment>
<keyword evidence="4" id="KW-1185">Reference proteome</keyword>
<dbReference type="Proteomes" id="UP000019471">
    <property type="component" value="Unassembled WGS sequence"/>
</dbReference>
<dbReference type="STRING" id="1182543.W9WYY2"/>
<accession>W9WYY2</accession>
<dbReference type="OrthoDB" id="6415022at2759"/>
<dbReference type="GeneID" id="19191635"/>
<feature type="region of interest" description="Disordered" evidence="1">
    <location>
        <begin position="1"/>
        <end position="72"/>
    </location>
</feature>
<feature type="compositionally biased region" description="Basic residues" evidence="1">
    <location>
        <begin position="1"/>
        <end position="10"/>
    </location>
</feature>
<feature type="region of interest" description="Disordered" evidence="1">
    <location>
        <begin position="338"/>
        <end position="375"/>
    </location>
</feature>
<dbReference type="AlphaFoldDB" id="W9WYY2"/>
<dbReference type="SUPFAM" id="SSF53474">
    <property type="entry name" value="alpha/beta-Hydrolases"/>
    <property type="match status" value="1"/>
</dbReference>
<organism evidence="3 4">
    <name type="scientific">Cladophialophora psammophila CBS 110553</name>
    <dbReference type="NCBI Taxonomy" id="1182543"/>
    <lineage>
        <taxon>Eukaryota</taxon>
        <taxon>Fungi</taxon>
        <taxon>Dikarya</taxon>
        <taxon>Ascomycota</taxon>
        <taxon>Pezizomycotina</taxon>
        <taxon>Eurotiomycetes</taxon>
        <taxon>Chaetothyriomycetidae</taxon>
        <taxon>Chaetothyriales</taxon>
        <taxon>Herpotrichiellaceae</taxon>
        <taxon>Cladophialophora</taxon>
    </lineage>
</organism>